<organism evidence="1 2">
    <name type="scientific">Ixodes persulcatus</name>
    <name type="common">Taiga tick</name>
    <dbReference type="NCBI Taxonomy" id="34615"/>
    <lineage>
        <taxon>Eukaryota</taxon>
        <taxon>Metazoa</taxon>
        <taxon>Ecdysozoa</taxon>
        <taxon>Arthropoda</taxon>
        <taxon>Chelicerata</taxon>
        <taxon>Arachnida</taxon>
        <taxon>Acari</taxon>
        <taxon>Parasitiformes</taxon>
        <taxon>Ixodida</taxon>
        <taxon>Ixodoidea</taxon>
        <taxon>Ixodidae</taxon>
        <taxon>Ixodinae</taxon>
        <taxon>Ixodes</taxon>
    </lineage>
</organism>
<dbReference type="EMBL" id="JABSTQ010005694">
    <property type="protein sequence ID" value="KAG0438727.1"/>
    <property type="molecule type" value="Genomic_DNA"/>
</dbReference>
<name>A0AC60QTD2_IXOPE</name>
<evidence type="ECO:0000313" key="2">
    <source>
        <dbReference type="Proteomes" id="UP000805193"/>
    </source>
</evidence>
<comment type="caution">
    <text evidence="1">The sequence shown here is derived from an EMBL/GenBank/DDBJ whole genome shotgun (WGS) entry which is preliminary data.</text>
</comment>
<sequence>MASGLEGRPGIGLITGYNPEEVAHTTMVPTQQLLPTDKDLGATSGDKGEDAPGNSWVEVLYKRKEHKRDMQAPDIQAQVKTNATSAIRQKTKAFGYKVLDARRLGKSHSAVIVFAGNKVPFTVSFNWLETPCFIYKKTKAACLNCGEVGHRADVCSKPAGFACTLCGTASVGESHVCTPKCALCGGAHRTYDRTCPEKFYKRTQTDKAKRQSRGEQRTGEAQVRWLSKETERSESRARARSRSRSASCQRKPSQTTTTSQTKRKRGKKTKGDATRGEIRTDTDDHGKWPAIPTAGGQGDKTKVQGGADKHVQELKRELAQYKKSIEEMRRENERMRNANAEDQYVATLVHKLYSATKREFESQGASSCHLTVIPVKTGDQGVHVVNIYCNPKDHKTDIRRVVSTAPHPARGYRFVTPKGRRLAEVINRERLTLLTDSDQPTRTGSSTTRDTCPDLTIVKNVESAEWRNLQGQLGSDHCILETIIHRRGFKRKLGKTKITDWDKWRKQRSGIPPTIENIEEWTKTISDSIKSFSTEVERTDKDPDVDKHLLHLWKARRALTKRWKRQRHNKVLRKKIAELTAKAEENAIKLASQNWYGVCDRIRGNLGSAQSWRLLRALIDPGKTKTATTNRLAELVFKIAEPQDRILDQLATRYLCLDPPVVQRDYEGRENPDLDRPITAGMDSQVPEGEEEIDYDTRQKFKISKLPKNMHPERDEGRRRARTAAIAHSWDNREGALYVDAAGPSLGVAAIAVASAQGKILRVASIRVDSAEQAEEAAIALAVSCNPRATVITDSQKACRNYARGVLGRPALRILKKVQVQAMRVHLIWAPGHMGHTGNEAANAAARAALYRDSSPCPVEPAPDMPYNKYLATLRQVRKEFPAPHKILSKKEEFIWRRLQTDTVTTPTKLHTWYPERFHSASCLFCGAPWADVHHLAWVCKKIPGLTPLEEPKKEEWEAGLRSEEADKQKLLVGRAGVVIDAIGALD</sequence>
<proteinExistence type="predicted"/>
<accession>A0AC60QTD2</accession>
<protein>
    <submittedName>
        <fullName evidence="1">Uncharacterized protein</fullName>
    </submittedName>
</protein>
<dbReference type="Proteomes" id="UP000805193">
    <property type="component" value="Unassembled WGS sequence"/>
</dbReference>
<evidence type="ECO:0000313" key="1">
    <source>
        <dbReference type="EMBL" id="KAG0438727.1"/>
    </source>
</evidence>
<keyword evidence="2" id="KW-1185">Reference proteome</keyword>
<reference evidence="1 2" key="1">
    <citation type="journal article" date="2020" name="Cell">
        <title>Large-Scale Comparative Analyses of Tick Genomes Elucidate Their Genetic Diversity and Vector Capacities.</title>
        <authorList>
            <consortium name="Tick Genome and Microbiome Consortium (TIGMIC)"/>
            <person name="Jia N."/>
            <person name="Wang J."/>
            <person name="Shi W."/>
            <person name="Du L."/>
            <person name="Sun Y."/>
            <person name="Zhan W."/>
            <person name="Jiang J.F."/>
            <person name="Wang Q."/>
            <person name="Zhang B."/>
            <person name="Ji P."/>
            <person name="Bell-Sakyi L."/>
            <person name="Cui X.M."/>
            <person name="Yuan T.T."/>
            <person name="Jiang B.G."/>
            <person name="Yang W.F."/>
            <person name="Lam T.T."/>
            <person name="Chang Q.C."/>
            <person name="Ding S.J."/>
            <person name="Wang X.J."/>
            <person name="Zhu J.G."/>
            <person name="Ruan X.D."/>
            <person name="Zhao L."/>
            <person name="Wei J.T."/>
            <person name="Ye R.Z."/>
            <person name="Que T.C."/>
            <person name="Du C.H."/>
            <person name="Zhou Y.H."/>
            <person name="Cheng J.X."/>
            <person name="Dai P.F."/>
            <person name="Guo W.B."/>
            <person name="Han X.H."/>
            <person name="Huang E.J."/>
            <person name="Li L.F."/>
            <person name="Wei W."/>
            <person name="Gao Y.C."/>
            <person name="Liu J.Z."/>
            <person name="Shao H.Z."/>
            <person name="Wang X."/>
            <person name="Wang C.C."/>
            <person name="Yang T.C."/>
            <person name="Huo Q.B."/>
            <person name="Li W."/>
            <person name="Chen H.Y."/>
            <person name="Chen S.E."/>
            <person name="Zhou L.G."/>
            <person name="Ni X.B."/>
            <person name="Tian J.H."/>
            <person name="Sheng Y."/>
            <person name="Liu T."/>
            <person name="Pan Y.S."/>
            <person name="Xia L.Y."/>
            <person name="Li J."/>
            <person name="Zhao F."/>
            <person name="Cao W.C."/>
        </authorList>
    </citation>
    <scope>NUCLEOTIDE SEQUENCE [LARGE SCALE GENOMIC DNA]</scope>
    <source>
        <strain evidence="1">Iper-2018</strain>
    </source>
</reference>
<gene>
    <name evidence="1" type="ORF">HPB47_016908</name>
</gene>